<evidence type="ECO:0000313" key="3">
    <source>
        <dbReference type="Proteomes" id="UP000192707"/>
    </source>
</evidence>
<evidence type="ECO:0000313" key="2">
    <source>
        <dbReference type="EMBL" id="ORA11299.1"/>
    </source>
</evidence>
<dbReference type="Proteomes" id="UP000192707">
    <property type="component" value="Unassembled WGS sequence"/>
</dbReference>
<keyword evidence="3" id="KW-1185">Reference proteome</keyword>
<organism evidence="2 3">
    <name type="scientific">Mycobacterium arosiense ATCC BAA-1401 = DSM 45069</name>
    <dbReference type="NCBI Taxonomy" id="1265311"/>
    <lineage>
        <taxon>Bacteria</taxon>
        <taxon>Bacillati</taxon>
        <taxon>Actinomycetota</taxon>
        <taxon>Actinomycetes</taxon>
        <taxon>Mycobacteriales</taxon>
        <taxon>Mycobacteriaceae</taxon>
        <taxon>Mycobacterium</taxon>
        <taxon>Mycobacterium avium complex (MAC)</taxon>
    </lineage>
</organism>
<feature type="chain" id="PRO_5010864977" description="SCP domain-containing protein" evidence="1">
    <location>
        <begin position="18"/>
        <end position="146"/>
    </location>
</feature>
<sequence>MVTIFSSGVPLAPSAHAAPSASLRNAVASARATSCAPMQYNPIVEQVAEVSNRTSDNWLNKVGTHYPVTDPKSGLKDLGYGNDLNNIKGQLLNGAANTEDGAIHGVILEYVYDKFDDCSFTDFGVSMIHDEQAGFYLSSVVVAGHY</sequence>
<comment type="caution">
    <text evidence="2">The sequence shown here is derived from an EMBL/GenBank/DDBJ whole genome shotgun (WGS) entry which is preliminary data.</text>
</comment>
<proteinExistence type="predicted"/>
<gene>
    <name evidence="2" type="ORF">BST14_18965</name>
</gene>
<name>A0A1W9ZBJ8_MYCAI</name>
<keyword evidence="1" id="KW-0732">Signal</keyword>
<reference evidence="2 3" key="1">
    <citation type="submission" date="2016-12" db="EMBL/GenBank/DDBJ databases">
        <title>The new phylogeny of genus Mycobacterium.</title>
        <authorList>
            <person name="Tortoli E."/>
            <person name="Trovato A."/>
            <person name="Cirillo D.M."/>
        </authorList>
    </citation>
    <scope>NUCLEOTIDE SEQUENCE [LARGE SCALE GENOMIC DNA]</scope>
    <source>
        <strain evidence="2 3">DSM 45069</strain>
    </source>
</reference>
<dbReference type="AlphaFoldDB" id="A0A1W9ZBJ8"/>
<feature type="signal peptide" evidence="1">
    <location>
        <begin position="1"/>
        <end position="17"/>
    </location>
</feature>
<evidence type="ECO:0008006" key="4">
    <source>
        <dbReference type="Google" id="ProtNLM"/>
    </source>
</evidence>
<protein>
    <recommendedName>
        <fullName evidence="4">SCP domain-containing protein</fullName>
    </recommendedName>
</protein>
<evidence type="ECO:0000256" key="1">
    <source>
        <dbReference type="SAM" id="SignalP"/>
    </source>
</evidence>
<accession>A0A1W9ZBJ8</accession>
<dbReference type="EMBL" id="MVHG01000055">
    <property type="protein sequence ID" value="ORA11299.1"/>
    <property type="molecule type" value="Genomic_DNA"/>
</dbReference>